<keyword evidence="3" id="KW-1185">Reference proteome</keyword>
<dbReference type="RefSeq" id="WP_340277321.1">
    <property type="nucleotide sequence ID" value="NZ_JBAKIA010000022.1"/>
</dbReference>
<evidence type="ECO:0000313" key="2">
    <source>
        <dbReference type="EMBL" id="MEJ8476645.1"/>
    </source>
</evidence>
<proteinExistence type="predicted"/>
<gene>
    <name evidence="2" type="ORF">V6575_21370</name>
</gene>
<organism evidence="2 3">
    <name type="scientific">Roseibium algae</name>
    <dbReference type="NCBI Taxonomy" id="3123038"/>
    <lineage>
        <taxon>Bacteria</taxon>
        <taxon>Pseudomonadati</taxon>
        <taxon>Pseudomonadota</taxon>
        <taxon>Alphaproteobacteria</taxon>
        <taxon>Hyphomicrobiales</taxon>
        <taxon>Stappiaceae</taxon>
        <taxon>Roseibium</taxon>
    </lineage>
</organism>
<accession>A0ABU8TR55</accession>
<sequence>MFFLLHAGICFAAGILGTFKALVELARYMSGRRKWRMFRSKGAMPKANDMTNVAQLRRKGLIK</sequence>
<comment type="caution">
    <text evidence="2">The sequence shown here is derived from an EMBL/GenBank/DDBJ whole genome shotgun (WGS) entry which is preliminary data.</text>
</comment>
<dbReference type="Proteomes" id="UP001385499">
    <property type="component" value="Unassembled WGS sequence"/>
</dbReference>
<evidence type="ECO:0000256" key="1">
    <source>
        <dbReference type="SAM" id="Phobius"/>
    </source>
</evidence>
<keyword evidence="1" id="KW-1133">Transmembrane helix</keyword>
<evidence type="ECO:0000313" key="3">
    <source>
        <dbReference type="Proteomes" id="UP001385499"/>
    </source>
</evidence>
<feature type="transmembrane region" description="Helical" evidence="1">
    <location>
        <begin position="6"/>
        <end position="29"/>
    </location>
</feature>
<reference evidence="2 3" key="1">
    <citation type="submission" date="2024-02" db="EMBL/GenBank/DDBJ databases">
        <title>Roseibium algae sp. nov., isolated from marine alga (Grateloupia sp.), showing potential in myo-inositol conversion.</title>
        <authorList>
            <person name="Wang Y."/>
        </authorList>
    </citation>
    <scope>NUCLEOTIDE SEQUENCE [LARGE SCALE GENOMIC DNA]</scope>
    <source>
        <strain evidence="2 3">H3510</strain>
    </source>
</reference>
<protein>
    <submittedName>
        <fullName evidence="2">Uncharacterized protein</fullName>
    </submittedName>
</protein>
<keyword evidence="1" id="KW-0472">Membrane</keyword>
<name>A0ABU8TR55_9HYPH</name>
<keyword evidence="1" id="KW-0812">Transmembrane</keyword>
<dbReference type="EMBL" id="JBAKIA010000022">
    <property type="protein sequence ID" value="MEJ8476645.1"/>
    <property type="molecule type" value="Genomic_DNA"/>
</dbReference>